<dbReference type="EMBL" id="BTPU01000076">
    <property type="protein sequence ID" value="GMQ64607.1"/>
    <property type="molecule type" value="Genomic_DNA"/>
</dbReference>
<organism evidence="1 2">
    <name type="scientific">Vallitalea maricola</name>
    <dbReference type="NCBI Taxonomy" id="3074433"/>
    <lineage>
        <taxon>Bacteria</taxon>
        <taxon>Bacillati</taxon>
        <taxon>Bacillota</taxon>
        <taxon>Clostridia</taxon>
        <taxon>Lachnospirales</taxon>
        <taxon>Vallitaleaceae</taxon>
        <taxon>Vallitalea</taxon>
    </lineage>
</organism>
<comment type="caution">
    <text evidence="1">The sequence shown here is derived from an EMBL/GenBank/DDBJ whole genome shotgun (WGS) entry which is preliminary data.</text>
</comment>
<proteinExistence type="predicted"/>
<reference evidence="1" key="1">
    <citation type="submission" date="2023-09" db="EMBL/GenBank/DDBJ databases">
        <title>Vallitalea sediminicola and Vallitalea maricola sp. nov., anaerobic bacteria isolated from marine sediment.</title>
        <authorList>
            <person name="Hirano S."/>
            <person name="Maeda A."/>
            <person name="Terahara T."/>
            <person name="Mori K."/>
            <person name="Hamada M."/>
            <person name="Matsumoto R."/>
            <person name="Kobayashi T."/>
        </authorList>
    </citation>
    <scope>NUCLEOTIDE SEQUENCE</scope>
    <source>
        <strain evidence="1">AN17-2</strain>
    </source>
</reference>
<sequence>MDNYRVIITEKAIKDIMEISEYISITFFLKGIRRIIVGNYIIFYICLDKDLLVSVIRVLYNKRDWKNII</sequence>
<name>A0ACB5UP16_9FIRM</name>
<dbReference type="Proteomes" id="UP001374599">
    <property type="component" value="Unassembled WGS sequence"/>
</dbReference>
<gene>
    <name evidence="1" type="ORF">AN2V17_38450</name>
</gene>
<evidence type="ECO:0000313" key="1">
    <source>
        <dbReference type="EMBL" id="GMQ64607.1"/>
    </source>
</evidence>
<accession>A0ACB5UP16</accession>
<evidence type="ECO:0000313" key="2">
    <source>
        <dbReference type="Proteomes" id="UP001374599"/>
    </source>
</evidence>
<protein>
    <submittedName>
        <fullName evidence="1">Uncharacterized protein</fullName>
    </submittedName>
</protein>
<keyword evidence="2" id="KW-1185">Reference proteome</keyword>